<gene>
    <name evidence="1" type="ORF">LCGC14_0358450</name>
</gene>
<dbReference type="EMBL" id="LAZR01000276">
    <property type="protein sequence ID" value="KKN77570.1"/>
    <property type="molecule type" value="Genomic_DNA"/>
</dbReference>
<proteinExistence type="predicted"/>
<reference evidence="1" key="1">
    <citation type="journal article" date="2015" name="Nature">
        <title>Complex archaea that bridge the gap between prokaryotes and eukaryotes.</title>
        <authorList>
            <person name="Spang A."/>
            <person name="Saw J.H."/>
            <person name="Jorgensen S.L."/>
            <person name="Zaremba-Niedzwiedzka K."/>
            <person name="Martijn J."/>
            <person name="Lind A.E."/>
            <person name="van Eijk R."/>
            <person name="Schleper C."/>
            <person name="Guy L."/>
            <person name="Ettema T.J."/>
        </authorList>
    </citation>
    <scope>NUCLEOTIDE SEQUENCE</scope>
</reference>
<organism evidence="1">
    <name type="scientific">marine sediment metagenome</name>
    <dbReference type="NCBI Taxonomy" id="412755"/>
    <lineage>
        <taxon>unclassified sequences</taxon>
        <taxon>metagenomes</taxon>
        <taxon>ecological metagenomes</taxon>
    </lineage>
</organism>
<accession>A0A0F9T8M0</accession>
<evidence type="ECO:0008006" key="2">
    <source>
        <dbReference type="Google" id="ProtNLM"/>
    </source>
</evidence>
<dbReference type="AlphaFoldDB" id="A0A0F9T8M0"/>
<dbReference type="SUPFAM" id="SSF55729">
    <property type="entry name" value="Acyl-CoA N-acyltransferases (Nat)"/>
    <property type="match status" value="1"/>
</dbReference>
<name>A0A0F9T8M0_9ZZZZ</name>
<sequence>MDNYEIRDYVAADGVEMLAQYPGDHTEDEKWCAEAEGFSVIYEGKLALCAGIIKERKGVGQAWSLYPPDVGKYHIDPKIARDKLRELMIEHDFWRVFATVRCDFPAGAKYIEWLGFKREGRLKQNEPDKTDSFLYAIVR</sequence>
<evidence type="ECO:0000313" key="1">
    <source>
        <dbReference type="EMBL" id="KKN77570.1"/>
    </source>
</evidence>
<protein>
    <recommendedName>
        <fullName evidence="2">N-acetyltransferase domain-containing protein</fullName>
    </recommendedName>
</protein>
<dbReference type="InterPro" id="IPR016181">
    <property type="entry name" value="Acyl_CoA_acyltransferase"/>
</dbReference>
<comment type="caution">
    <text evidence="1">The sequence shown here is derived from an EMBL/GenBank/DDBJ whole genome shotgun (WGS) entry which is preliminary data.</text>
</comment>